<name>A0ABS6VYE0_9FLAO</name>
<gene>
    <name evidence="2" type="ORF">KW502_01790</name>
</gene>
<proteinExistence type="predicted"/>
<dbReference type="Pfam" id="PF13354">
    <property type="entry name" value="Beta-lactamase2"/>
    <property type="match status" value="1"/>
</dbReference>
<evidence type="ECO:0000259" key="1">
    <source>
        <dbReference type="Pfam" id="PF13354"/>
    </source>
</evidence>
<dbReference type="RefSeq" id="WP_219038820.1">
    <property type="nucleotide sequence ID" value="NZ_JAHWDF010000002.1"/>
</dbReference>
<sequence length="425" mass="48153">MKLPNKKYTILSLTLLISSFVLMSFYPIDGYESTGITRLLRLERIKNDTTQTINLPSGALLPLNCINLQLTTVNDSINSILKEDKEFSNKIKKVIPSGNYSLTVLDMSDPNHLKYAAHKETIGYQPGSVGKLTVVTAIFTQLYNICPQSWEARKSLLKTKKVRAGAWALYDHHTIPDYNIETDRLVKRKVKSDDVFTLYEWVDHMMSVSNNGAASVVWREALLMAAFQDEYEYITEEDADEYFKNTSKKELTLLANKIVNEPLRKIGISKDEWRLGSFFTSGANKYVGDIGGSIGTPLGLMKYLVQLEKGKVIDSFSSLEIKRLMYMTDRRIRYAYAKEIRDAAVYFKSGSLYSCDRSNGKTCGEYAGNVYNYMNSVAIVEHPNGVKYMVCLMTNVLRKNSAWDHMVLASKIDQVINAQNEEPTS</sequence>
<keyword evidence="3" id="KW-1185">Reference proteome</keyword>
<evidence type="ECO:0000313" key="3">
    <source>
        <dbReference type="Proteomes" id="UP000719267"/>
    </source>
</evidence>
<comment type="caution">
    <text evidence="2">The sequence shown here is derived from an EMBL/GenBank/DDBJ whole genome shotgun (WGS) entry which is preliminary data.</text>
</comment>
<reference evidence="2 3" key="1">
    <citation type="submission" date="2021-07" db="EMBL/GenBank/DDBJ databases">
        <title>Mesonia aestuariivivens sp. nov., isolated from a tidal flat.</title>
        <authorList>
            <person name="Kim Y.-O."/>
            <person name="Yoon J.-H."/>
        </authorList>
    </citation>
    <scope>NUCLEOTIDE SEQUENCE [LARGE SCALE GENOMIC DNA]</scope>
    <source>
        <strain evidence="2 3">JHPTF-M18</strain>
    </source>
</reference>
<protein>
    <recommendedName>
        <fullName evidence="1">Beta-lactamase class A catalytic domain-containing protein</fullName>
    </recommendedName>
</protein>
<dbReference type="Proteomes" id="UP000719267">
    <property type="component" value="Unassembled WGS sequence"/>
</dbReference>
<dbReference type="EMBL" id="JAHWDF010000002">
    <property type="protein sequence ID" value="MBW2960529.1"/>
    <property type="molecule type" value="Genomic_DNA"/>
</dbReference>
<organism evidence="2 3">
    <name type="scientific">Mesonia aestuariivivens</name>
    <dbReference type="NCBI Taxonomy" id="2796128"/>
    <lineage>
        <taxon>Bacteria</taxon>
        <taxon>Pseudomonadati</taxon>
        <taxon>Bacteroidota</taxon>
        <taxon>Flavobacteriia</taxon>
        <taxon>Flavobacteriales</taxon>
        <taxon>Flavobacteriaceae</taxon>
        <taxon>Mesonia</taxon>
    </lineage>
</organism>
<evidence type="ECO:0000313" key="2">
    <source>
        <dbReference type="EMBL" id="MBW2960529.1"/>
    </source>
</evidence>
<feature type="domain" description="Beta-lactamase class A catalytic" evidence="1">
    <location>
        <begin position="160"/>
        <end position="394"/>
    </location>
</feature>
<dbReference type="InterPro" id="IPR045155">
    <property type="entry name" value="Beta-lactam_cat"/>
</dbReference>
<accession>A0ABS6VYE0</accession>